<protein>
    <submittedName>
        <fullName evidence="1">Uncharacterized protein</fullName>
    </submittedName>
</protein>
<sequence length="67" mass="7388">MQNHSNMHTLTHTIINDLQQAFSACSDHPTEGLILSAIVTVKQVHDLLPQPESAMADLDPEEYCCAI</sequence>
<organism evidence="1 2">
    <name type="scientific">Geoanaerobacter pelophilus</name>
    <dbReference type="NCBI Taxonomy" id="60036"/>
    <lineage>
        <taxon>Bacteria</taxon>
        <taxon>Pseudomonadati</taxon>
        <taxon>Thermodesulfobacteriota</taxon>
        <taxon>Desulfuromonadia</taxon>
        <taxon>Geobacterales</taxon>
        <taxon>Geobacteraceae</taxon>
        <taxon>Geoanaerobacter</taxon>
    </lineage>
</organism>
<name>A0AAW4LAP3_9BACT</name>
<evidence type="ECO:0000313" key="1">
    <source>
        <dbReference type="EMBL" id="MBT0666158.1"/>
    </source>
</evidence>
<keyword evidence="2" id="KW-1185">Reference proteome</keyword>
<gene>
    <name evidence="1" type="ORF">KI809_17745</name>
</gene>
<evidence type="ECO:0000313" key="2">
    <source>
        <dbReference type="Proteomes" id="UP000811899"/>
    </source>
</evidence>
<dbReference type="RefSeq" id="WP_214172930.1">
    <property type="nucleotide sequence ID" value="NZ_JAHCVJ010000009.1"/>
</dbReference>
<proteinExistence type="predicted"/>
<dbReference type="Proteomes" id="UP000811899">
    <property type="component" value="Unassembled WGS sequence"/>
</dbReference>
<comment type="caution">
    <text evidence="1">The sequence shown here is derived from an EMBL/GenBank/DDBJ whole genome shotgun (WGS) entry which is preliminary data.</text>
</comment>
<dbReference type="EMBL" id="JAHCVJ010000009">
    <property type="protein sequence ID" value="MBT0666158.1"/>
    <property type="molecule type" value="Genomic_DNA"/>
</dbReference>
<dbReference type="AlphaFoldDB" id="A0AAW4LAP3"/>
<reference evidence="1 2" key="1">
    <citation type="submission" date="2021-05" db="EMBL/GenBank/DDBJ databases">
        <title>The draft genome of Geobacter pelophilus DSM 12255.</title>
        <authorList>
            <person name="Xu Z."/>
            <person name="Masuda Y."/>
            <person name="Itoh H."/>
            <person name="Senoo K."/>
        </authorList>
    </citation>
    <scope>NUCLEOTIDE SEQUENCE [LARGE SCALE GENOMIC DNA]</scope>
    <source>
        <strain evidence="1 2">DSM 12255</strain>
    </source>
</reference>
<accession>A0AAW4LAP3</accession>